<evidence type="ECO:0000256" key="2">
    <source>
        <dbReference type="ARBA" id="ARBA00022737"/>
    </source>
</evidence>
<dbReference type="GO" id="GO:0005737">
    <property type="term" value="C:cytoplasm"/>
    <property type="evidence" value="ECO:0007669"/>
    <property type="project" value="TreeGrafter"/>
</dbReference>
<dbReference type="PROSITE" id="PS00223">
    <property type="entry name" value="ANNEXIN_1"/>
    <property type="match status" value="2"/>
</dbReference>
<evidence type="ECO:0000256" key="1">
    <source>
        <dbReference type="ARBA" id="ARBA00007831"/>
    </source>
</evidence>
<dbReference type="GO" id="GO:0012506">
    <property type="term" value="C:vesicle membrane"/>
    <property type="evidence" value="ECO:0007669"/>
    <property type="project" value="TreeGrafter"/>
</dbReference>
<dbReference type="InterPro" id="IPR018502">
    <property type="entry name" value="Annexin_repeat"/>
</dbReference>
<dbReference type="FunFam" id="1.10.220.10:FF:000003">
    <property type="entry name" value="Annexin"/>
    <property type="match status" value="1"/>
</dbReference>
<dbReference type="GO" id="GO:0005509">
    <property type="term" value="F:calcium ion binding"/>
    <property type="evidence" value="ECO:0007669"/>
    <property type="project" value="InterPro"/>
</dbReference>
<evidence type="ECO:0000256" key="5">
    <source>
        <dbReference type="ARBA" id="ARBA00023302"/>
    </source>
</evidence>
<dbReference type="Pfam" id="PF00191">
    <property type="entry name" value="Annexin"/>
    <property type="match status" value="6"/>
</dbReference>
<organism evidence="7 8">
    <name type="scientific">Artemia franciscana</name>
    <name type="common">Brine shrimp</name>
    <name type="synonym">Artemia sanfranciscana</name>
    <dbReference type="NCBI Taxonomy" id="6661"/>
    <lineage>
        <taxon>Eukaryota</taxon>
        <taxon>Metazoa</taxon>
        <taxon>Ecdysozoa</taxon>
        <taxon>Arthropoda</taxon>
        <taxon>Crustacea</taxon>
        <taxon>Branchiopoda</taxon>
        <taxon>Anostraca</taxon>
        <taxon>Artemiidae</taxon>
        <taxon>Artemia</taxon>
    </lineage>
</organism>
<dbReference type="AlphaFoldDB" id="A0AA88I1D7"/>
<protein>
    <recommendedName>
        <fullName evidence="6">Annexin</fullName>
    </recommendedName>
</protein>
<dbReference type="SMART" id="SM00335">
    <property type="entry name" value="ANX"/>
    <property type="match status" value="5"/>
</dbReference>
<dbReference type="GO" id="GO:0005544">
    <property type="term" value="F:calcium-dependent phospholipid binding"/>
    <property type="evidence" value="ECO:0007669"/>
    <property type="project" value="UniProtKB-KW"/>
</dbReference>
<evidence type="ECO:0000313" key="8">
    <source>
        <dbReference type="Proteomes" id="UP001187531"/>
    </source>
</evidence>
<proteinExistence type="inferred from homology"/>
<keyword evidence="5 6" id="KW-0111">Calcium/phospholipid-binding</keyword>
<reference evidence="7" key="1">
    <citation type="submission" date="2023-07" db="EMBL/GenBank/DDBJ databases">
        <title>Chromosome-level genome assembly of Artemia franciscana.</title>
        <authorList>
            <person name="Jo E."/>
        </authorList>
    </citation>
    <scope>NUCLEOTIDE SEQUENCE</scope>
    <source>
        <tissue evidence="7">Whole body</tissue>
    </source>
</reference>
<keyword evidence="8" id="KW-1185">Reference proteome</keyword>
<dbReference type="PANTHER" id="PTHR10502:SF102">
    <property type="entry name" value="ANNEXIN B11"/>
    <property type="match status" value="1"/>
</dbReference>
<dbReference type="GO" id="GO:0005634">
    <property type="term" value="C:nucleus"/>
    <property type="evidence" value="ECO:0007669"/>
    <property type="project" value="TreeGrafter"/>
</dbReference>
<dbReference type="PRINTS" id="PR00196">
    <property type="entry name" value="ANNEXIN"/>
</dbReference>
<comment type="domain">
    <text evidence="6">A pair of annexin repeats may form one binding site for calcium and phospholipid.</text>
</comment>
<comment type="similarity">
    <text evidence="1 6">Belongs to the annexin family.</text>
</comment>
<dbReference type="PANTHER" id="PTHR10502">
    <property type="entry name" value="ANNEXIN"/>
    <property type="match status" value="1"/>
</dbReference>
<feature type="non-terminal residue" evidence="7">
    <location>
        <position position="1"/>
    </location>
</feature>
<dbReference type="SUPFAM" id="SSF47874">
    <property type="entry name" value="Annexin"/>
    <property type="match status" value="2"/>
</dbReference>
<evidence type="ECO:0000256" key="4">
    <source>
        <dbReference type="ARBA" id="ARBA00023216"/>
    </source>
</evidence>
<name>A0AA88I1D7_ARTSF</name>
<dbReference type="InterPro" id="IPR001464">
    <property type="entry name" value="Annexin"/>
</dbReference>
<evidence type="ECO:0000313" key="7">
    <source>
        <dbReference type="EMBL" id="KAK2722065.1"/>
    </source>
</evidence>
<gene>
    <name evidence="7" type="ORF">QYM36_002569</name>
</gene>
<evidence type="ECO:0000256" key="3">
    <source>
        <dbReference type="ARBA" id="ARBA00022837"/>
    </source>
</evidence>
<evidence type="ECO:0000256" key="6">
    <source>
        <dbReference type="RuleBase" id="RU003540"/>
    </source>
</evidence>
<dbReference type="InterPro" id="IPR037104">
    <property type="entry name" value="Annexin_sf"/>
</dbReference>
<sequence length="555" mass="61974">MQCRGSAASPIAFNIASGSSTFPIAFNAVLHEFKGIETEAAESVASCLSKEREKEILENRQYVKALLKTTALLGRQGLAFRGHDEGESSANQGNFVETVHLLTEINPDLMKNSRKAYGHYMSHEYQNDYIEGTPTVVPFESFNPTEDAEALRNAMKGLGTDEDAIIDILGRRTNRQRQQIADEYKSCYGKDLIKKLKKEVRGDFEDALVALMTPSKNYMATEVHEAIKGLGTDEDALIEILAGCSNEEMEEIAEAYQELYDTSLEDAVAGDTSGDFKSLLVALVQGSRKEGHFVDEDTAKADAATLYEAGEGQWGTDESEFIKIMCRSSYPHLNEVQKQYKKLTGNSLKKAVEKEFSGHMQKALCAILACSKNEQKYYAERLYKSMEGFGTREKPLIRIIVSRSEIDLGDVKQEFMKKYEKSLEEAVAGTPTVLPYEYFNPAEDAEALKDAMKGFGTDEDVIISIIGRRTNRQRQQIAEEYKSSYGDDLIDRLKSEVRGDFENVLMALMTPTKNYMATEVREAIQGLGTDEDALIEILAGCCNEEMEEIAEAYQN</sequence>
<dbReference type="GO" id="GO:0001786">
    <property type="term" value="F:phosphatidylserine binding"/>
    <property type="evidence" value="ECO:0007669"/>
    <property type="project" value="TreeGrafter"/>
</dbReference>
<comment type="caution">
    <text evidence="7">The sequence shown here is derived from an EMBL/GenBank/DDBJ whole genome shotgun (WGS) entry which is preliminary data.</text>
</comment>
<accession>A0AA88I1D7</accession>
<dbReference type="FunFam" id="1.10.220.10:FF:000002">
    <property type="entry name" value="Annexin"/>
    <property type="match status" value="1"/>
</dbReference>
<dbReference type="Gene3D" id="1.10.220.10">
    <property type="entry name" value="Annexin"/>
    <property type="match status" value="6"/>
</dbReference>
<dbReference type="FunFam" id="1.10.220.10:FF:000001">
    <property type="entry name" value="Annexin"/>
    <property type="match status" value="1"/>
</dbReference>
<keyword evidence="3 6" id="KW-0106">Calcium</keyword>
<dbReference type="InterPro" id="IPR018252">
    <property type="entry name" value="Annexin_repeat_CS"/>
</dbReference>
<dbReference type="EMBL" id="JAVRJZ010000005">
    <property type="protein sequence ID" value="KAK2722065.1"/>
    <property type="molecule type" value="Genomic_DNA"/>
</dbReference>
<dbReference type="FunFam" id="1.10.220.10:FF:000004">
    <property type="entry name" value="Annexin"/>
    <property type="match status" value="2"/>
</dbReference>
<dbReference type="GO" id="GO:0005886">
    <property type="term" value="C:plasma membrane"/>
    <property type="evidence" value="ECO:0007669"/>
    <property type="project" value="TreeGrafter"/>
</dbReference>
<keyword evidence="4 6" id="KW-0041">Annexin</keyword>
<dbReference type="PROSITE" id="PS51897">
    <property type="entry name" value="ANNEXIN_2"/>
    <property type="match status" value="5"/>
</dbReference>
<dbReference type="Proteomes" id="UP001187531">
    <property type="component" value="Unassembled WGS sequence"/>
</dbReference>
<keyword evidence="2 6" id="KW-0677">Repeat</keyword>